<dbReference type="SUPFAM" id="SSF54695">
    <property type="entry name" value="POZ domain"/>
    <property type="match status" value="1"/>
</dbReference>
<dbReference type="InterPro" id="IPR011333">
    <property type="entry name" value="SKP1/BTB/POZ_sf"/>
</dbReference>
<keyword evidence="1" id="KW-1185">Reference proteome</keyword>
<protein>
    <submittedName>
        <fullName evidence="2">BTB domain-containing protein</fullName>
    </submittedName>
</protein>
<proteinExistence type="predicted"/>
<dbReference type="WBParaSite" id="Csp11.Scaffold630.g16939.t1">
    <property type="protein sequence ID" value="Csp11.Scaffold630.g16939.t1"/>
    <property type="gene ID" value="Csp11.Scaffold630.g16939"/>
</dbReference>
<accession>A0A1I7UKR1</accession>
<reference evidence="2" key="1">
    <citation type="submission" date="2016-11" db="UniProtKB">
        <authorList>
            <consortium name="WormBaseParasite"/>
        </authorList>
    </citation>
    <scope>IDENTIFICATION</scope>
</reference>
<evidence type="ECO:0000313" key="1">
    <source>
        <dbReference type="Proteomes" id="UP000095282"/>
    </source>
</evidence>
<sequence length="176" mass="21223">MKSKRIDGSCQYSDVWEFNFYTPLFEGAEEKKQIVLVCKEHNIYCHKQIPVFHSPFFASEDYDEKPHAPWFDMNYFLQFAHGVRSEIPCYYQKNVFSLAKEYQFRNVTQLIEQQLIMRDYPMDFESIIVYDLNHQLAMRLRKLKSSEELTSILRKRNIEKMSGEAMKQCVKFFMEH</sequence>
<name>A0A1I7UKR1_9PELO</name>
<dbReference type="AlphaFoldDB" id="A0A1I7UKR1"/>
<evidence type="ECO:0000313" key="2">
    <source>
        <dbReference type="WBParaSite" id="Csp11.Scaffold630.g16939.t1"/>
    </source>
</evidence>
<organism evidence="1 2">
    <name type="scientific">Caenorhabditis tropicalis</name>
    <dbReference type="NCBI Taxonomy" id="1561998"/>
    <lineage>
        <taxon>Eukaryota</taxon>
        <taxon>Metazoa</taxon>
        <taxon>Ecdysozoa</taxon>
        <taxon>Nematoda</taxon>
        <taxon>Chromadorea</taxon>
        <taxon>Rhabditida</taxon>
        <taxon>Rhabditina</taxon>
        <taxon>Rhabditomorpha</taxon>
        <taxon>Rhabditoidea</taxon>
        <taxon>Rhabditidae</taxon>
        <taxon>Peloderinae</taxon>
        <taxon>Caenorhabditis</taxon>
    </lineage>
</organism>
<dbReference type="Proteomes" id="UP000095282">
    <property type="component" value="Unplaced"/>
</dbReference>